<dbReference type="AlphaFoldDB" id="A0A1I8BIP7"/>
<dbReference type="Gene3D" id="2.60.40.1180">
    <property type="entry name" value="Golgi alpha-mannosidase II"/>
    <property type="match status" value="1"/>
</dbReference>
<dbReference type="Proteomes" id="UP000095281">
    <property type="component" value="Unplaced"/>
</dbReference>
<keyword evidence="11" id="KW-1185">Reference proteome</keyword>
<dbReference type="InterPro" id="IPR031919">
    <property type="entry name" value="Fucosidase_C"/>
</dbReference>
<dbReference type="GO" id="GO:0004560">
    <property type="term" value="F:alpha-L-fucosidase activity"/>
    <property type="evidence" value="ECO:0007669"/>
    <property type="project" value="UniProtKB-EC"/>
</dbReference>
<dbReference type="GO" id="GO:0006004">
    <property type="term" value="P:fucose metabolic process"/>
    <property type="evidence" value="ECO:0007669"/>
    <property type="project" value="InterPro"/>
</dbReference>
<evidence type="ECO:0000256" key="1">
    <source>
        <dbReference type="ARBA" id="ARBA00004071"/>
    </source>
</evidence>
<dbReference type="WBParaSite" id="MhA1_Contig26.frz3.gene7">
    <property type="protein sequence ID" value="MhA1_Contig26.frz3.gene7"/>
    <property type="gene ID" value="MhA1_Contig26.frz3.gene7"/>
</dbReference>
<evidence type="ECO:0000313" key="11">
    <source>
        <dbReference type="Proteomes" id="UP000095281"/>
    </source>
</evidence>
<evidence type="ECO:0000256" key="7">
    <source>
        <dbReference type="SAM" id="MobiDB-lite"/>
    </source>
</evidence>
<dbReference type="Gene3D" id="3.20.20.80">
    <property type="entry name" value="Glycosidases"/>
    <property type="match status" value="2"/>
</dbReference>
<dbReference type="PRINTS" id="PR00741">
    <property type="entry name" value="GLHYDRLASE29"/>
</dbReference>
<accession>A0A1I8BIP7</accession>
<dbReference type="SUPFAM" id="SSF51445">
    <property type="entry name" value="(Trans)glycosidases"/>
    <property type="match status" value="1"/>
</dbReference>
<dbReference type="InterPro" id="IPR013780">
    <property type="entry name" value="Glyco_hydro_b"/>
</dbReference>
<evidence type="ECO:0000256" key="3">
    <source>
        <dbReference type="ARBA" id="ARBA00012662"/>
    </source>
</evidence>
<evidence type="ECO:0000256" key="5">
    <source>
        <dbReference type="ARBA" id="ARBA00022801"/>
    </source>
</evidence>
<dbReference type="InterPro" id="IPR000933">
    <property type="entry name" value="Glyco_hydro_29"/>
</dbReference>
<evidence type="ECO:0000256" key="2">
    <source>
        <dbReference type="ARBA" id="ARBA00007951"/>
    </source>
</evidence>
<keyword evidence="6" id="KW-0326">Glycosidase</keyword>
<feature type="domain" description="Glycoside hydrolase family 29 N-terminal" evidence="9">
    <location>
        <begin position="219"/>
        <end position="286"/>
    </location>
</feature>
<proteinExistence type="inferred from homology"/>
<dbReference type="GO" id="GO:0005764">
    <property type="term" value="C:lysosome"/>
    <property type="evidence" value="ECO:0007669"/>
    <property type="project" value="TreeGrafter"/>
</dbReference>
<feature type="region of interest" description="Disordered" evidence="7">
    <location>
        <begin position="419"/>
        <end position="466"/>
    </location>
</feature>
<dbReference type="InterPro" id="IPR016286">
    <property type="entry name" value="FUC_metazoa-typ"/>
</dbReference>
<sequence>MKRYLFNILVPFSLFFLIKFIKADYKPDWASIDSRPVPLWFDDAKFGIFSHWGVYSVPAYGSEWFWYSWKGTKDPAYQRFVENHYPNGTTYADFAKMFTAEDFDAQQFAEIIKASGARYFVLTSKHHEGFTLWPSSTSWNWNSIDIGPHRDLVNELSVGIRSKGLHFGLYFSMFDWFHPLYLRDKQTKGYEFPKTVSVPQLWEIVNNYHPEVIWSDGLDKRSWGYRRDMKPSDIHSLIDLITQLARTISCGGNLLLNVGPTSHGQIVPIFEERLRQLGQWIGINQEAIYGSKPWIRQSDGDYIWYTSKVLDDTDMDPHRLYNQQHMHNTVIYAFVLRIPRLGRFQLDSVKITDKTRVSILGTSIKVPYKKTSPTLWVDLSPIQWQDFPSVEAIVLKIEYAATSNAQPFIDLVHTNNNTNSTRRERINTSHHRSSLSSSSSSDENDDVEREPNLVSIVGERDWGTEF</sequence>
<dbReference type="OMA" id="KPDWHSQ"/>
<evidence type="ECO:0000256" key="4">
    <source>
        <dbReference type="ARBA" id="ARBA00022729"/>
    </source>
</evidence>
<organism evidence="11 12">
    <name type="scientific">Meloidogyne hapla</name>
    <name type="common">Root-knot nematode worm</name>
    <dbReference type="NCBI Taxonomy" id="6305"/>
    <lineage>
        <taxon>Eukaryota</taxon>
        <taxon>Metazoa</taxon>
        <taxon>Ecdysozoa</taxon>
        <taxon>Nematoda</taxon>
        <taxon>Chromadorea</taxon>
        <taxon>Rhabditida</taxon>
        <taxon>Tylenchina</taxon>
        <taxon>Tylenchomorpha</taxon>
        <taxon>Tylenchoidea</taxon>
        <taxon>Meloidogynidae</taxon>
        <taxon>Meloidogyninae</taxon>
        <taxon>Meloidogyne</taxon>
    </lineage>
</organism>
<dbReference type="PANTHER" id="PTHR10030">
    <property type="entry name" value="ALPHA-L-FUCOSIDASE"/>
    <property type="match status" value="1"/>
</dbReference>
<name>A0A1I8BIP7_MELHA</name>
<dbReference type="EC" id="3.2.1.51" evidence="3"/>
<reference evidence="12" key="1">
    <citation type="submission" date="2016-11" db="UniProtKB">
        <authorList>
            <consortium name="WormBaseParasite"/>
        </authorList>
    </citation>
    <scope>IDENTIFICATION</scope>
</reference>
<keyword evidence="4 8" id="KW-0732">Signal</keyword>
<dbReference type="InterPro" id="IPR057739">
    <property type="entry name" value="Glyco_hydro_29_N"/>
</dbReference>
<evidence type="ECO:0000256" key="8">
    <source>
        <dbReference type="SAM" id="SignalP"/>
    </source>
</evidence>
<evidence type="ECO:0000259" key="10">
    <source>
        <dbReference type="Pfam" id="PF16757"/>
    </source>
</evidence>
<dbReference type="GO" id="GO:0016139">
    <property type="term" value="P:glycoside catabolic process"/>
    <property type="evidence" value="ECO:0007669"/>
    <property type="project" value="TreeGrafter"/>
</dbReference>
<dbReference type="SMART" id="SM00812">
    <property type="entry name" value="Alpha_L_fucos"/>
    <property type="match status" value="1"/>
</dbReference>
<evidence type="ECO:0000256" key="6">
    <source>
        <dbReference type="ARBA" id="ARBA00023295"/>
    </source>
</evidence>
<evidence type="ECO:0000259" key="9">
    <source>
        <dbReference type="Pfam" id="PF01120"/>
    </source>
</evidence>
<comment type="similarity">
    <text evidence="2">Belongs to the glycosyl hydrolase 29 family.</text>
</comment>
<dbReference type="Pfam" id="PF01120">
    <property type="entry name" value="Alpha_L_fucos"/>
    <property type="match status" value="2"/>
</dbReference>
<protein>
    <recommendedName>
        <fullName evidence="3">alpha-L-fucosidase</fullName>
        <ecNumber evidence="3">3.2.1.51</ecNumber>
    </recommendedName>
</protein>
<dbReference type="InterPro" id="IPR017853">
    <property type="entry name" value="GH"/>
</dbReference>
<feature type="domain" description="Alpha-L-fucosidase C-terminal" evidence="10">
    <location>
        <begin position="321"/>
        <end position="398"/>
    </location>
</feature>
<feature type="domain" description="Glycoside hydrolase family 29 N-terminal" evidence="9">
    <location>
        <begin position="22"/>
        <end position="217"/>
    </location>
</feature>
<evidence type="ECO:0000313" key="12">
    <source>
        <dbReference type="WBParaSite" id="MhA1_Contig26.frz3.gene7"/>
    </source>
</evidence>
<feature type="chain" id="PRO_5009315852" description="alpha-L-fucosidase" evidence="8">
    <location>
        <begin position="24"/>
        <end position="466"/>
    </location>
</feature>
<comment type="function">
    <text evidence="1">Alpha-L-fucosidase is responsible for hydrolyzing the alpha-1,6-linked fucose joined to the reducing-end N-acetylglucosamine of the carbohydrate moieties of glycoproteins.</text>
</comment>
<feature type="signal peptide" evidence="8">
    <location>
        <begin position="1"/>
        <end position="23"/>
    </location>
</feature>
<dbReference type="Pfam" id="PF16757">
    <property type="entry name" value="Fucosidase_C"/>
    <property type="match status" value="1"/>
</dbReference>
<dbReference type="PANTHER" id="PTHR10030:SF37">
    <property type="entry name" value="ALPHA-L-FUCOSIDASE-RELATED"/>
    <property type="match status" value="1"/>
</dbReference>
<keyword evidence="5" id="KW-0378">Hydrolase</keyword>